<sequence length="45" mass="5425">MIDDRFLQHPSVEDKKQKWEKIIQDDDVPDLLVYKWKDISEIAPV</sequence>
<reference evidence="2" key="1">
    <citation type="journal article" date="2019" name="Int. J. Syst. Evol. Microbiol.">
        <title>The Global Catalogue of Microorganisms (GCM) 10K type strain sequencing project: providing services to taxonomists for standard genome sequencing and annotation.</title>
        <authorList>
            <consortium name="The Broad Institute Genomics Platform"/>
            <consortium name="The Broad Institute Genome Sequencing Center for Infectious Disease"/>
            <person name="Wu L."/>
            <person name="Ma J."/>
        </authorList>
    </citation>
    <scope>NUCLEOTIDE SEQUENCE [LARGE SCALE GENOMIC DNA]</scope>
    <source>
        <strain evidence="2">CGMCC 1.7693</strain>
    </source>
</reference>
<gene>
    <name evidence="1" type="ORF">GCM10011346_30760</name>
</gene>
<organism evidence="1 2">
    <name type="scientific">Oceanobacillus neutriphilus</name>
    <dbReference type="NCBI Taxonomy" id="531815"/>
    <lineage>
        <taxon>Bacteria</taxon>
        <taxon>Bacillati</taxon>
        <taxon>Bacillota</taxon>
        <taxon>Bacilli</taxon>
        <taxon>Bacillales</taxon>
        <taxon>Bacillaceae</taxon>
        <taxon>Oceanobacillus</taxon>
    </lineage>
</organism>
<comment type="caution">
    <text evidence="1">The sequence shown here is derived from an EMBL/GenBank/DDBJ whole genome shotgun (WGS) entry which is preliminary data.</text>
</comment>
<evidence type="ECO:0000313" key="1">
    <source>
        <dbReference type="EMBL" id="GGP12906.1"/>
    </source>
</evidence>
<keyword evidence="2" id="KW-1185">Reference proteome</keyword>
<protein>
    <submittedName>
        <fullName evidence="1">Uncharacterized protein</fullName>
    </submittedName>
</protein>
<dbReference type="RefSeq" id="WP_188735225.1">
    <property type="nucleotide sequence ID" value="NZ_BMLW01000009.1"/>
</dbReference>
<dbReference type="EMBL" id="BMLW01000009">
    <property type="protein sequence ID" value="GGP12906.1"/>
    <property type="molecule type" value="Genomic_DNA"/>
</dbReference>
<dbReference type="Proteomes" id="UP000641206">
    <property type="component" value="Unassembled WGS sequence"/>
</dbReference>
<name>A0ABQ2NX81_9BACI</name>
<accession>A0ABQ2NX81</accession>
<proteinExistence type="predicted"/>
<evidence type="ECO:0000313" key="2">
    <source>
        <dbReference type="Proteomes" id="UP000641206"/>
    </source>
</evidence>